<dbReference type="PROSITE" id="PS50995">
    <property type="entry name" value="HTH_MARR_2"/>
    <property type="match status" value="1"/>
</dbReference>
<dbReference type="PANTHER" id="PTHR42756:SF1">
    <property type="entry name" value="TRANSCRIPTIONAL REPRESSOR OF EMRAB OPERON"/>
    <property type="match status" value="1"/>
</dbReference>
<dbReference type="InterPro" id="IPR036388">
    <property type="entry name" value="WH-like_DNA-bd_sf"/>
</dbReference>
<protein>
    <submittedName>
        <fullName evidence="5">MarR family transcriptional regulator</fullName>
    </submittedName>
</protein>
<sequence>MSTPRPRLFYLLNRARHAVYKAADVALLERLDITSVQLGALFVIGEGGECTPGDLAERLDLNASAVTGLAERLERAGFIARRPHEEDRRVTLLALTKAGKDRLKAARPLIDEMNGQLTAGFTPEETAIVVRFLENALNNVSPTLKARSTRK</sequence>
<dbReference type="OrthoDB" id="511972at2"/>
<comment type="caution">
    <text evidence="5">The sequence shown here is derived from an EMBL/GenBank/DDBJ whole genome shotgun (WGS) entry which is preliminary data.</text>
</comment>
<dbReference type="PROSITE" id="PS01117">
    <property type="entry name" value="HTH_MARR_1"/>
    <property type="match status" value="1"/>
</dbReference>
<evidence type="ECO:0000256" key="1">
    <source>
        <dbReference type="ARBA" id="ARBA00023015"/>
    </source>
</evidence>
<feature type="domain" description="HTH marR-type" evidence="4">
    <location>
        <begin position="5"/>
        <end position="138"/>
    </location>
</feature>
<dbReference type="InterPro" id="IPR023187">
    <property type="entry name" value="Tscrpt_reg_MarR-type_CS"/>
</dbReference>
<organism evidence="5 6">
    <name type="scientific">Zavarzinia aquatilis</name>
    <dbReference type="NCBI Taxonomy" id="2211142"/>
    <lineage>
        <taxon>Bacteria</taxon>
        <taxon>Pseudomonadati</taxon>
        <taxon>Pseudomonadota</taxon>
        <taxon>Alphaproteobacteria</taxon>
        <taxon>Rhodospirillales</taxon>
        <taxon>Zavarziniaceae</taxon>
        <taxon>Zavarzinia</taxon>
    </lineage>
</organism>
<reference evidence="5 6" key="1">
    <citation type="submission" date="2018-05" db="EMBL/GenBank/DDBJ databases">
        <title>Zavarzinia sp. HR-AS.</title>
        <authorList>
            <person name="Lee Y."/>
            <person name="Jeon C.O."/>
        </authorList>
    </citation>
    <scope>NUCLEOTIDE SEQUENCE [LARGE SCALE GENOMIC DNA]</scope>
    <source>
        <strain evidence="5 6">HR-AS</strain>
    </source>
</reference>
<dbReference type="GO" id="GO:0003677">
    <property type="term" value="F:DNA binding"/>
    <property type="evidence" value="ECO:0007669"/>
    <property type="project" value="UniProtKB-KW"/>
</dbReference>
<evidence type="ECO:0000313" key="6">
    <source>
        <dbReference type="Proteomes" id="UP000245461"/>
    </source>
</evidence>
<keyword evidence="3" id="KW-0804">Transcription</keyword>
<dbReference type="EMBL" id="QGLE01000004">
    <property type="protein sequence ID" value="PWR24390.1"/>
    <property type="molecule type" value="Genomic_DNA"/>
</dbReference>
<evidence type="ECO:0000313" key="5">
    <source>
        <dbReference type="EMBL" id="PWR24390.1"/>
    </source>
</evidence>
<accession>A0A317EE49</accession>
<evidence type="ECO:0000259" key="4">
    <source>
        <dbReference type="PROSITE" id="PS50995"/>
    </source>
</evidence>
<dbReference type="SMART" id="SM00347">
    <property type="entry name" value="HTH_MARR"/>
    <property type="match status" value="1"/>
</dbReference>
<dbReference type="InterPro" id="IPR036390">
    <property type="entry name" value="WH_DNA-bd_sf"/>
</dbReference>
<dbReference type="PRINTS" id="PR00598">
    <property type="entry name" value="HTHMARR"/>
</dbReference>
<keyword evidence="1" id="KW-0805">Transcription regulation</keyword>
<dbReference type="InterPro" id="IPR000835">
    <property type="entry name" value="HTH_MarR-typ"/>
</dbReference>
<proteinExistence type="predicted"/>
<dbReference type="GO" id="GO:0003700">
    <property type="term" value="F:DNA-binding transcription factor activity"/>
    <property type="evidence" value="ECO:0007669"/>
    <property type="project" value="InterPro"/>
</dbReference>
<dbReference type="AlphaFoldDB" id="A0A317EE49"/>
<dbReference type="SUPFAM" id="SSF46785">
    <property type="entry name" value="Winged helix' DNA-binding domain"/>
    <property type="match status" value="1"/>
</dbReference>
<keyword evidence="2" id="KW-0238">DNA-binding</keyword>
<keyword evidence="6" id="KW-1185">Reference proteome</keyword>
<dbReference type="PANTHER" id="PTHR42756">
    <property type="entry name" value="TRANSCRIPTIONAL REGULATOR, MARR"/>
    <property type="match status" value="1"/>
</dbReference>
<dbReference type="Proteomes" id="UP000245461">
    <property type="component" value="Unassembled WGS sequence"/>
</dbReference>
<dbReference type="RefSeq" id="WP_109905176.1">
    <property type="nucleotide sequence ID" value="NZ_QGLE01000004.1"/>
</dbReference>
<name>A0A317EE49_9PROT</name>
<dbReference type="Gene3D" id="1.10.10.10">
    <property type="entry name" value="Winged helix-like DNA-binding domain superfamily/Winged helix DNA-binding domain"/>
    <property type="match status" value="1"/>
</dbReference>
<gene>
    <name evidence="5" type="ORF">DKG74_09800</name>
</gene>
<evidence type="ECO:0000256" key="2">
    <source>
        <dbReference type="ARBA" id="ARBA00023125"/>
    </source>
</evidence>
<evidence type="ECO:0000256" key="3">
    <source>
        <dbReference type="ARBA" id="ARBA00023163"/>
    </source>
</evidence>
<dbReference type="Pfam" id="PF12802">
    <property type="entry name" value="MarR_2"/>
    <property type="match status" value="1"/>
</dbReference>